<evidence type="ECO:0000313" key="1">
    <source>
        <dbReference type="EMBL" id="PON57883.1"/>
    </source>
</evidence>
<dbReference type="EMBL" id="JXTB01000155">
    <property type="protein sequence ID" value="PON57883.1"/>
    <property type="molecule type" value="Genomic_DNA"/>
</dbReference>
<evidence type="ECO:0000313" key="2">
    <source>
        <dbReference type="Proteomes" id="UP000237105"/>
    </source>
</evidence>
<gene>
    <name evidence="1" type="ORF">PanWU01x14_170960</name>
</gene>
<organism evidence="1 2">
    <name type="scientific">Parasponia andersonii</name>
    <name type="common">Sponia andersonii</name>
    <dbReference type="NCBI Taxonomy" id="3476"/>
    <lineage>
        <taxon>Eukaryota</taxon>
        <taxon>Viridiplantae</taxon>
        <taxon>Streptophyta</taxon>
        <taxon>Embryophyta</taxon>
        <taxon>Tracheophyta</taxon>
        <taxon>Spermatophyta</taxon>
        <taxon>Magnoliopsida</taxon>
        <taxon>eudicotyledons</taxon>
        <taxon>Gunneridae</taxon>
        <taxon>Pentapetalae</taxon>
        <taxon>rosids</taxon>
        <taxon>fabids</taxon>
        <taxon>Rosales</taxon>
        <taxon>Cannabaceae</taxon>
        <taxon>Parasponia</taxon>
    </lineage>
</organism>
<dbReference type="Proteomes" id="UP000237105">
    <property type="component" value="Unassembled WGS sequence"/>
</dbReference>
<comment type="caution">
    <text evidence="1">The sequence shown here is derived from an EMBL/GenBank/DDBJ whole genome shotgun (WGS) entry which is preliminary data.</text>
</comment>
<accession>A0A2P5CA09</accession>
<proteinExistence type="predicted"/>
<name>A0A2P5CA09_PARAD</name>
<protein>
    <submittedName>
        <fullName evidence="1">Uncharacterized protein</fullName>
    </submittedName>
</protein>
<dbReference type="AlphaFoldDB" id="A0A2P5CA09"/>
<reference evidence="2" key="1">
    <citation type="submission" date="2016-06" db="EMBL/GenBank/DDBJ databases">
        <title>Parallel loss of symbiosis genes in relatives of nitrogen-fixing non-legume Parasponia.</title>
        <authorList>
            <person name="Van Velzen R."/>
            <person name="Holmer R."/>
            <person name="Bu F."/>
            <person name="Rutten L."/>
            <person name="Van Zeijl A."/>
            <person name="Liu W."/>
            <person name="Santuari L."/>
            <person name="Cao Q."/>
            <person name="Sharma T."/>
            <person name="Shen D."/>
            <person name="Roswanjaya Y."/>
            <person name="Wardhani T."/>
            <person name="Kalhor M.S."/>
            <person name="Jansen J."/>
            <person name="Van den Hoogen J."/>
            <person name="Gungor B."/>
            <person name="Hartog M."/>
            <person name="Hontelez J."/>
            <person name="Verver J."/>
            <person name="Yang W.-C."/>
            <person name="Schijlen E."/>
            <person name="Repin R."/>
            <person name="Schilthuizen M."/>
            <person name="Schranz E."/>
            <person name="Heidstra R."/>
            <person name="Miyata K."/>
            <person name="Fedorova E."/>
            <person name="Kohlen W."/>
            <person name="Bisseling T."/>
            <person name="Smit S."/>
            <person name="Geurts R."/>
        </authorList>
    </citation>
    <scope>NUCLEOTIDE SEQUENCE [LARGE SCALE GENOMIC DNA]</scope>
    <source>
        <strain evidence="2">cv. WU1-14</strain>
    </source>
</reference>
<sequence>MALDVEQVKYMNVWVYVETEEKSLPAGSSPTIHATINAVFVSP</sequence>
<keyword evidence="2" id="KW-1185">Reference proteome</keyword>